<comment type="caution">
    <text evidence="1">The sequence shown here is derived from an EMBL/GenBank/DDBJ whole genome shotgun (WGS) entry which is preliminary data.</text>
</comment>
<dbReference type="EMBL" id="SNRW01038554">
    <property type="protein sequence ID" value="KAA6353210.1"/>
    <property type="molecule type" value="Genomic_DNA"/>
</dbReference>
<dbReference type="PANTHER" id="PTHR45661">
    <property type="entry name" value="SURFACE ANTIGEN"/>
    <property type="match status" value="1"/>
</dbReference>
<dbReference type="SUPFAM" id="SSF52058">
    <property type="entry name" value="L domain-like"/>
    <property type="match status" value="1"/>
</dbReference>
<proteinExistence type="predicted"/>
<dbReference type="InterPro" id="IPR026906">
    <property type="entry name" value="LRR_5"/>
</dbReference>
<protein>
    <recommendedName>
        <fullName evidence="3">Leucine-rich repeat domain-containing protein</fullName>
    </recommendedName>
</protein>
<sequence>NLSENIKSLGKEAFQGCLALEALSLPNKLTKIEDAAFQNCQSLKKLAIPSSVTNLGNYLFAGCTALQELSLPLLNKENGFGFGQLFGEITFESSREIKQIVQKDNIKTFFIPVSLEKVTILKTNLTNGMFSNLNVHHLEIIEYTGDIGDYAFYNCGSLENFVINSKTNAIGVNAFMLLNSLTDVSLPKTIKKVGKNAFNSCFDLQAVHLSATFNQFNVEDWYNCAQMREITVDSNNATYEVIDGLLVNRPENTIVFCPAGLTKKEIMLSDSIKAIGPMAFRDCPYLEKFTGNEQLVQIGDSAFQNCQKLNFFEVPLGIKRIGEKILEGCE</sequence>
<dbReference type="PANTHER" id="PTHR45661:SF3">
    <property type="entry name" value="IG-LIKE DOMAIN-CONTAINING PROTEIN"/>
    <property type="match status" value="1"/>
</dbReference>
<reference evidence="1 2" key="1">
    <citation type="submission" date="2019-03" db="EMBL/GenBank/DDBJ databases">
        <title>Single cell metagenomics reveals metabolic interactions within the superorganism composed of flagellate Streblomastix strix and complex community of Bacteroidetes bacteria on its surface.</title>
        <authorList>
            <person name="Treitli S.C."/>
            <person name="Kolisko M."/>
            <person name="Husnik F."/>
            <person name="Keeling P."/>
            <person name="Hampl V."/>
        </authorList>
    </citation>
    <scope>NUCLEOTIDE SEQUENCE [LARGE SCALE GENOMIC DNA]</scope>
    <source>
        <strain evidence="1">ST1C</strain>
    </source>
</reference>
<dbReference type="Proteomes" id="UP000324800">
    <property type="component" value="Unassembled WGS sequence"/>
</dbReference>
<accession>A0A5J4T6R0</accession>
<name>A0A5J4T6R0_9EUKA</name>
<dbReference type="Gene3D" id="3.80.10.10">
    <property type="entry name" value="Ribonuclease Inhibitor"/>
    <property type="match status" value="2"/>
</dbReference>
<evidence type="ECO:0008006" key="3">
    <source>
        <dbReference type="Google" id="ProtNLM"/>
    </source>
</evidence>
<dbReference type="AlphaFoldDB" id="A0A5J4T6R0"/>
<dbReference type="OrthoDB" id="10264456at2759"/>
<evidence type="ECO:0000313" key="1">
    <source>
        <dbReference type="EMBL" id="KAA6353210.1"/>
    </source>
</evidence>
<dbReference type="Pfam" id="PF13306">
    <property type="entry name" value="LRR_5"/>
    <property type="match status" value="3"/>
</dbReference>
<dbReference type="InterPro" id="IPR053139">
    <property type="entry name" value="Surface_bspA-like"/>
</dbReference>
<evidence type="ECO:0000313" key="2">
    <source>
        <dbReference type="Proteomes" id="UP000324800"/>
    </source>
</evidence>
<gene>
    <name evidence="1" type="ORF">EZS28_051263</name>
</gene>
<dbReference type="InterPro" id="IPR032675">
    <property type="entry name" value="LRR_dom_sf"/>
</dbReference>
<feature type="non-terminal residue" evidence="1">
    <location>
        <position position="330"/>
    </location>
</feature>
<organism evidence="1 2">
    <name type="scientific">Streblomastix strix</name>
    <dbReference type="NCBI Taxonomy" id="222440"/>
    <lineage>
        <taxon>Eukaryota</taxon>
        <taxon>Metamonada</taxon>
        <taxon>Preaxostyla</taxon>
        <taxon>Oxymonadida</taxon>
        <taxon>Streblomastigidae</taxon>
        <taxon>Streblomastix</taxon>
    </lineage>
</organism>
<feature type="non-terminal residue" evidence="1">
    <location>
        <position position="1"/>
    </location>
</feature>